<proteinExistence type="predicted"/>
<name>A0A6C0I9C5_9ZZZZ</name>
<reference evidence="1" key="1">
    <citation type="journal article" date="2020" name="Nature">
        <title>Giant virus diversity and host interactions through global metagenomics.</title>
        <authorList>
            <person name="Schulz F."/>
            <person name="Roux S."/>
            <person name="Paez-Espino D."/>
            <person name="Jungbluth S."/>
            <person name="Walsh D.A."/>
            <person name="Denef V.J."/>
            <person name="McMahon K.D."/>
            <person name="Konstantinidis K.T."/>
            <person name="Eloe-Fadrosh E.A."/>
            <person name="Kyrpides N.C."/>
            <person name="Woyke T."/>
        </authorList>
    </citation>
    <scope>NUCLEOTIDE SEQUENCE</scope>
    <source>
        <strain evidence="1">GVMAG-M-3300023184-60</strain>
    </source>
</reference>
<evidence type="ECO:0000313" key="1">
    <source>
        <dbReference type="EMBL" id="QHT89369.1"/>
    </source>
</evidence>
<protein>
    <submittedName>
        <fullName evidence="1">Uncharacterized protein</fullName>
    </submittedName>
</protein>
<dbReference type="EMBL" id="MN740139">
    <property type="protein sequence ID" value="QHT89369.1"/>
    <property type="molecule type" value="Genomic_DNA"/>
</dbReference>
<accession>A0A6C0I9C5</accession>
<dbReference type="AlphaFoldDB" id="A0A6C0I9C5"/>
<organism evidence="1">
    <name type="scientific">viral metagenome</name>
    <dbReference type="NCBI Taxonomy" id="1070528"/>
    <lineage>
        <taxon>unclassified sequences</taxon>
        <taxon>metagenomes</taxon>
        <taxon>organismal metagenomes</taxon>
    </lineage>
</organism>
<sequence>MSISSLISNEEKISRVGKKWVDEEDAILIEEITNRIPLEDIALEHKRTIVGIKSRIISKIMYPKYKNDNVSMDDLSIEYNIEKSLVEKYINKLEEKEKSPKKEINKVNNVGDNKLEVNDKSLMIMHGKKWDKEQDIQLLDLYSEGYDIDMIANKCNRTKSSIKLRLSHLCFNYFKDDMIKIKDDVICKYHNIS</sequence>